<name>A0A397V665_9GLOM</name>
<dbReference type="Pfam" id="PF00172">
    <property type="entry name" value="Zn_clus"/>
    <property type="match status" value="1"/>
</dbReference>
<dbReference type="AlphaFoldDB" id="A0A397V665"/>
<evidence type="ECO:0000256" key="1">
    <source>
        <dbReference type="SAM" id="MobiDB-lite"/>
    </source>
</evidence>
<dbReference type="GO" id="GO:0008270">
    <property type="term" value="F:zinc ion binding"/>
    <property type="evidence" value="ECO:0007669"/>
    <property type="project" value="InterPro"/>
</dbReference>
<sequence length="93" mass="10802">MNLVRILPHPMQYDPMTLPQPCSHQPKITIKTNRLYTKVACTNCRKKKEKCTGEARCANCCRRNRVCIYEKSTKKRGPRPKSKKTPMLVNILN</sequence>
<dbReference type="InterPro" id="IPR001138">
    <property type="entry name" value="Zn2Cys6_DnaBD"/>
</dbReference>
<organism evidence="3 4">
    <name type="scientific">Gigaspora rosea</name>
    <dbReference type="NCBI Taxonomy" id="44941"/>
    <lineage>
        <taxon>Eukaryota</taxon>
        <taxon>Fungi</taxon>
        <taxon>Fungi incertae sedis</taxon>
        <taxon>Mucoromycota</taxon>
        <taxon>Glomeromycotina</taxon>
        <taxon>Glomeromycetes</taxon>
        <taxon>Diversisporales</taxon>
        <taxon>Gigasporaceae</taxon>
        <taxon>Gigaspora</taxon>
    </lineage>
</organism>
<dbReference type="SMART" id="SM00066">
    <property type="entry name" value="GAL4"/>
    <property type="match status" value="1"/>
</dbReference>
<keyword evidence="4" id="KW-1185">Reference proteome</keyword>
<evidence type="ECO:0000313" key="4">
    <source>
        <dbReference type="Proteomes" id="UP000266673"/>
    </source>
</evidence>
<evidence type="ECO:0000313" key="3">
    <source>
        <dbReference type="EMBL" id="RIB17925.1"/>
    </source>
</evidence>
<accession>A0A397V665</accession>
<comment type="caution">
    <text evidence="3">The sequence shown here is derived from an EMBL/GenBank/DDBJ whole genome shotgun (WGS) entry which is preliminary data.</text>
</comment>
<reference evidence="3 4" key="1">
    <citation type="submission" date="2018-06" db="EMBL/GenBank/DDBJ databases">
        <title>Comparative genomics reveals the genomic features of Rhizophagus irregularis, R. cerebriforme, R. diaphanum and Gigaspora rosea, and their symbiotic lifestyle signature.</title>
        <authorList>
            <person name="Morin E."/>
            <person name="San Clemente H."/>
            <person name="Chen E.C.H."/>
            <person name="De La Providencia I."/>
            <person name="Hainaut M."/>
            <person name="Kuo A."/>
            <person name="Kohler A."/>
            <person name="Murat C."/>
            <person name="Tang N."/>
            <person name="Roy S."/>
            <person name="Loubradou J."/>
            <person name="Henrissat B."/>
            <person name="Grigoriev I.V."/>
            <person name="Corradi N."/>
            <person name="Roux C."/>
            <person name="Martin F.M."/>
        </authorList>
    </citation>
    <scope>NUCLEOTIDE SEQUENCE [LARGE SCALE GENOMIC DNA]</scope>
    <source>
        <strain evidence="3 4">DAOM 194757</strain>
    </source>
</reference>
<dbReference type="Gene3D" id="4.10.240.10">
    <property type="entry name" value="Zn(2)-C6 fungal-type DNA-binding domain"/>
    <property type="match status" value="1"/>
</dbReference>
<dbReference type="OrthoDB" id="4356994at2759"/>
<dbReference type="PROSITE" id="PS50048">
    <property type="entry name" value="ZN2_CY6_FUNGAL_2"/>
    <property type="match status" value="1"/>
</dbReference>
<dbReference type="GO" id="GO:0000981">
    <property type="term" value="F:DNA-binding transcription factor activity, RNA polymerase II-specific"/>
    <property type="evidence" value="ECO:0007669"/>
    <property type="project" value="InterPro"/>
</dbReference>
<dbReference type="InterPro" id="IPR036864">
    <property type="entry name" value="Zn2-C6_fun-type_DNA-bd_sf"/>
</dbReference>
<dbReference type="Proteomes" id="UP000266673">
    <property type="component" value="Unassembled WGS sequence"/>
</dbReference>
<gene>
    <name evidence="3" type="ORF">C2G38_2087118</name>
</gene>
<dbReference type="CDD" id="cd00067">
    <property type="entry name" value="GAL4"/>
    <property type="match status" value="1"/>
</dbReference>
<dbReference type="EMBL" id="QKWP01000574">
    <property type="protein sequence ID" value="RIB17925.1"/>
    <property type="molecule type" value="Genomic_DNA"/>
</dbReference>
<proteinExistence type="predicted"/>
<feature type="region of interest" description="Disordered" evidence="1">
    <location>
        <begin position="73"/>
        <end position="93"/>
    </location>
</feature>
<dbReference type="SUPFAM" id="SSF57701">
    <property type="entry name" value="Zn2/Cys6 DNA-binding domain"/>
    <property type="match status" value="1"/>
</dbReference>
<protein>
    <recommendedName>
        <fullName evidence="2">Zn(2)-C6 fungal-type domain-containing protein</fullName>
    </recommendedName>
</protein>
<dbReference type="PROSITE" id="PS00463">
    <property type="entry name" value="ZN2_CY6_FUNGAL_1"/>
    <property type="match status" value="1"/>
</dbReference>
<evidence type="ECO:0000259" key="2">
    <source>
        <dbReference type="PROSITE" id="PS50048"/>
    </source>
</evidence>
<feature type="domain" description="Zn(2)-C6 fungal-type" evidence="2">
    <location>
        <begin position="40"/>
        <end position="69"/>
    </location>
</feature>
<feature type="compositionally biased region" description="Basic residues" evidence="1">
    <location>
        <begin position="73"/>
        <end position="84"/>
    </location>
</feature>